<evidence type="ECO:0000256" key="2">
    <source>
        <dbReference type="ARBA" id="ARBA00022754"/>
    </source>
</evidence>
<feature type="compositionally biased region" description="Basic and acidic residues" evidence="4">
    <location>
        <begin position="82"/>
        <end position="91"/>
    </location>
</feature>
<evidence type="ECO:0000313" key="7">
    <source>
        <dbReference type="Proteomes" id="UP001159641"/>
    </source>
</evidence>
<sequence length="178" mass="20218">MCEAPTLALKQEEQWVTWYEEEVALRATAENEFVAPKKDVDCGYLQKSDLEANAEALTQIDFLQQLFKETARLWKKQGQGTGKDHEKEGFWERGYGPRSSYRSPTSPEELQVLHAHISDTSVIVRMDNSRDLNVDCVVAEIKAQYDDMASRSRADAESWYPSKMSGPAPRSQNRDAKG</sequence>
<dbReference type="GO" id="GO:0031424">
    <property type="term" value="P:keratinization"/>
    <property type="evidence" value="ECO:0007669"/>
    <property type="project" value="TreeGrafter"/>
</dbReference>
<feature type="domain" description="IF rod" evidence="5">
    <location>
        <begin position="1"/>
        <end position="178"/>
    </location>
</feature>
<accession>A0AB34HYU4</accession>
<dbReference type="GO" id="GO:0005615">
    <property type="term" value="C:extracellular space"/>
    <property type="evidence" value="ECO:0007669"/>
    <property type="project" value="TreeGrafter"/>
</dbReference>
<evidence type="ECO:0000259" key="5">
    <source>
        <dbReference type="PROSITE" id="PS51842"/>
    </source>
</evidence>
<dbReference type="GO" id="GO:0045109">
    <property type="term" value="P:intermediate filament organization"/>
    <property type="evidence" value="ECO:0007669"/>
    <property type="project" value="TreeGrafter"/>
</dbReference>
<dbReference type="Proteomes" id="UP001159641">
    <property type="component" value="Unassembled WGS sequence"/>
</dbReference>
<gene>
    <name evidence="6" type="ORF">J1605_001702</name>
</gene>
<evidence type="ECO:0000256" key="3">
    <source>
        <dbReference type="ARBA" id="ARBA00023054"/>
    </source>
</evidence>
<proteinExistence type="predicted"/>
<dbReference type="GO" id="GO:0045095">
    <property type="term" value="C:keratin filament"/>
    <property type="evidence" value="ECO:0007669"/>
    <property type="project" value="TreeGrafter"/>
</dbReference>
<keyword evidence="3" id="KW-0175">Coiled coil</keyword>
<reference evidence="6 7" key="1">
    <citation type="submission" date="2022-11" db="EMBL/GenBank/DDBJ databases">
        <title>Whole genome sequence of Eschrichtius robustus ER-17-0199.</title>
        <authorList>
            <person name="Bruniche-Olsen A."/>
            <person name="Black A.N."/>
            <person name="Fields C.J."/>
            <person name="Walden K."/>
            <person name="Dewoody J.A."/>
        </authorList>
    </citation>
    <scope>NUCLEOTIDE SEQUENCE [LARGE SCALE GENOMIC DNA]</scope>
    <source>
        <strain evidence="6">ER-17-0199</strain>
        <tissue evidence="6">Blubber</tissue>
    </source>
</reference>
<evidence type="ECO:0000256" key="1">
    <source>
        <dbReference type="ARBA" id="ARBA00022744"/>
    </source>
</evidence>
<dbReference type="PANTHER" id="PTHR45616">
    <property type="entry name" value="GATA-TYPE DOMAIN-CONTAINING PROTEIN"/>
    <property type="match status" value="1"/>
</dbReference>
<dbReference type="AlphaFoldDB" id="A0AB34HYU4"/>
<evidence type="ECO:0000256" key="4">
    <source>
        <dbReference type="SAM" id="MobiDB-lite"/>
    </source>
</evidence>
<feature type="region of interest" description="Disordered" evidence="4">
    <location>
        <begin position="147"/>
        <end position="178"/>
    </location>
</feature>
<feature type="region of interest" description="Disordered" evidence="4">
    <location>
        <begin position="77"/>
        <end position="107"/>
    </location>
</feature>
<keyword evidence="1" id="KW-0416">Keratin</keyword>
<evidence type="ECO:0000313" key="6">
    <source>
        <dbReference type="EMBL" id="KAJ8797966.1"/>
    </source>
</evidence>
<dbReference type="InterPro" id="IPR039008">
    <property type="entry name" value="IF_rod_dom"/>
</dbReference>
<dbReference type="PANTHER" id="PTHR45616:SF52">
    <property type="entry name" value="KERATIN, TYPE II CUTICULAR HB3"/>
    <property type="match status" value="1"/>
</dbReference>
<name>A0AB34HYU4_ESCRO</name>
<dbReference type="Gene3D" id="1.20.5.1160">
    <property type="entry name" value="Vasodilator-stimulated phosphoprotein"/>
    <property type="match status" value="1"/>
</dbReference>
<comment type="caution">
    <text evidence="6">The sequence shown here is derived from an EMBL/GenBank/DDBJ whole genome shotgun (WGS) entry which is preliminary data.</text>
</comment>
<dbReference type="GO" id="GO:0030280">
    <property type="term" value="F:structural constituent of skin epidermis"/>
    <property type="evidence" value="ECO:0007669"/>
    <property type="project" value="TreeGrafter"/>
</dbReference>
<dbReference type="EMBL" id="JAIQCJ010000117">
    <property type="protein sequence ID" value="KAJ8797966.1"/>
    <property type="molecule type" value="Genomic_DNA"/>
</dbReference>
<protein>
    <recommendedName>
        <fullName evidence="5">IF rod domain-containing protein</fullName>
    </recommendedName>
</protein>
<dbReference type="Pfam" id="PF00038">
    <property type="entry name" value="Filament"/>
    <property type="match status" value="1"/>
</dbReference>
<organism evidence="6 7">
    <name type="scientific">Eschrichtius robustus</name>
    <name type="common">California gray whale</name>
    <name type="synonym">Eschrichtius gibbosus</name>
    <dbReference type="NCBI Taxonomy" id="9764"/>
    <lineage>
        <taxon>Eukaryota</taxon>
        <taxon>Metazoa</taxon>
        <taxon>Chordata</taxon>
        <taxon>Craniata</taxon>
        <taxon>Vertebrata</taxon>
        <taxon>Euteleostomi</taxon>
        <taxon>Mammalia</taxon>
        <taxon>Eutheria</taxon>
        <taxon>Laurasiatheria</taxon>
        <taxon>Artiodactyla</taxon>
        <taxon>Whippomorpha</taxon>
        <taxon>Cetacea</taxon>
        <taxon>Mysticeti</taxon>
        <taxon>Eschrichtiidae</taxon>
        <taxon>Eschrichtius</taxon>
    </lineage>
</organism>
<dbReference type="Gene3D" id="1.20.5.500">
    <property type="entry name" value="Single helix bin"/>
    <property type="match status" value="1"/>
</dbReference>
<feature type="compositionally biased region" description="Basic and acidic residues" evidence="4">
    <location>
        <begin position="147"/>
        <end position="156"/>
    </location>
</feature>
<dbReference type="PROSITE" id="PS51842">
    <property type="entry name" value="IF_ROD_2"/>
    <property type="match status" value="1"/>
</dbReference>
<keyword evidence="2" id="KW-0403">Intermediate filament</keyword>
<keyword evidence="7" id="KW-1185">Reference proteome</keyword>